<dbReference type="GO" id="GO:0004853">
    <property type="term" value="F:uroporphyrinogen decarboxylase activity"/>
    <property type="evidence" value="ECO:0007669"/>
    <property type="project" value="InterPro"/>
</dbReference>
<protein>
    <recommendedName>
        <fullName evidence="1">Uroporphyrinogen decarboxylase (URO-D) domain-containing protein</fullName>
    </recommendedName>
</protein>
<dbReference type="GO" id="GO:0006779">
    <property type="term" value="P:porphyrin-containing compound biosynthetic process"/>
    <property type="evidence" value="ECO:0007669"/>
    <property type="project" value="InterPro"/>
</dbReference>
<dbReference type="InterPro" id="IPR038071">
    <property type="entry name" value="UROD/MetE-like_sf"/>
</dbReference>
<dbReference type="InterPro" id="IPR000257">
    <property type="entry name" value="Uroporphyrinogen_deCOase"/>
</dbReference>
<dbReference type="InterPro" id="IPR052024">
    <property type="entry name" value="Methanogen_methyltrans"/>
</dbReference>
<dbReference type="PANTHER" id="PTHR47099">
    <property type="entry name" value="METHYLCOBAMIDE:COM METHYLTRANSFERASE MTBA"/>
    <property type="match status" value="1"/>
</dbReference>
<organism evidence="2">
    <name type="scientific">marine sediment metagenome</name>
    <dbReference type="NCBI Taxonomy" id="412755"/>
    <lineage>
        <taxon>unclassified sequences</taxon>
        <taxon>metagenomes</taxon>
        <taxon>ecological metagenomes</taxon>
    </lineage>
</organism>
<reference evidence="2" key="1">
    <citation type="journal article" date="2015" name="Nature">
        <title>Complex archaea that bridge the gap between prokaryotes and eukaryotes.</title>
        <authorList>
            <person name="Spang A."/>
            <person name="Saw J.H."/>
            <person name="Jorgensen S.L."/>
            <person name="Zaremba-Niedzwiedzka K."/>
            <person name="Martijn J."/>
            <person name="Lind A.E."/>
            <person name="van Eijk R."/>
            <person name="Schleper C."/>
            <person name="Guy L."/>
            <person name="Ettema T.J."/>
        </authorList>
    </citation>
    <scope>NUCLEOTIDE SEQUENCE</scope>
</reference>
<comment type="caution">
    <text evidence="2">The sequence shown here is derived from an EMBL/GenBank/DDBJ whole genome shotgun (WGS) entry which is preliminary data.</text>
</comment>
<dbReference type="SUPFAM" id="SSF51726">
    <property type="entry name" value="UROD/MetE-like"/>
    <property type="match status" value="1"/>
</dbReference>
<accession>A0A0F9EWP6</accession>
<name>A0A0F9EWP6_9ZZZZ</name>
<dbReference type="AlphaFoldDB" id="A0A0F9EWP6"/>
<evidence type="ECO:0000313" key="2">
    <source>
        <dbReference type="EMBL" id="KKL78464.1"/>
    </source>
</evidence>
<gene>
    <name evidence="2" type="ORF">LCGC14_2024570</name>
</gene>
<evidence type="ECO:0000259" key="1">
    <source>
        <dbReference type="Pfam" id="PF01208"/>
    </source>
</evidence>
<dbReference type="Pfam" id="PF01208">
    <property type="entry name" value="URO-D"/>
    <property type="match status" value="1"/>
</dbReference>
<dbReference type="EMBL" id="LAZR01023446">
    <property type="protein sequence ID" value="KKL78464.1"/>
    <property type="molecule type" value="Genomic_DNA"/>
</dbReference>
<sequence length="380" mass="43198">MTSRQRVDAAINHREPDRVPLDMWGSDTRLVDEFYFQVLGHLGWEEMGQLERPGKTAQYVDYRLSDLLGCDFRHITAKGPAGFTRWRDDEGNSYDEWGIGYKKMGEHSFISKHQFPEPDVAAIGRHRWPDMNDPSRFEGMAERVRDWFENTDYAITTTTPVSGLIMDVYQYLRGTENFFMDMCSEQKFAHALIEQIADLMETLYVKMVTPLAPQLTWIEFATDYGTQNAPFMSPRMYRGFLKGPESRIFAAVKKAAPDAKIFMHSCGSVKRLIPDLIEAGVEILSALQPLAFEMDSAALKREFGGELVFHGGIDMQQALVGRREQTIEETRRRIADYAPGGGYIVGPANHFTSDVPVEKFFALYETAVELGKYPIAVNAK</sequence>
<proteinExistence type="predicted"/>
<dbReference type="Gene3D" id="3.20.20.210">
    <property type="match status" value="1"/>
</dbReference>
<dbReference type="PANTHER" id="PTHR47099:SF1">
    <property type="entry name" value="METHYLCOBAMIDE:COM METHYLTRANSFERASE MTBA"/>
    <property type="match status" value="1"/>
</dbReference>
<feature type="domain" description="Uroporphyrinogen decarboxylase (URO-D)" evidence="1">
    <location>
        <begin position="167"/>
        <end position="367"/>
    </location>
</feature>